<dbReference type="EC" id="2.3.2.27" evidence="1"/>
<keyword evidence="1" id="KW-0862">Zinc</keyword>
<dbReference type="PROSITE" id="PS50089">
    <property type="entry name" value="ZF_RING_2"/>
    <property type="match status" value="1"/>
</dbReference>
<dbReference type="FunCoup" id="E3MJQ9">
    <property type="interactions" value="315"/>
</dbReference>
<dbReference type="PANTHER" id="PTHR13417:SF2">
    <property type="entry name" value="E3 UBIQUITIN-PROTEIN LIGASE RNF146"/>
    <property type="match status" value="1"/>
</dbReference>
<gene>
    <name evidence="2" type="ORF">CRE_19258</name>
</gene>
<dbReference type="GO" id="GO:0016055">
    <property type="term" value="P:Wnt signaling pathway"/>
    <property type="evidence" value="ECO:0007669"/>
    <property type="project" value="InterPro"/>
</dbReference>
<reference evidence="2" key="1">
    <citation type="submission" date="2007-07" db="EMBL/GenBank/DDBJ databases">
        <title>PCAP assembly of the Caenorhabditis remanei genome.</title>
        <authorList>
            <consortium name="The Caenorhabditis remanei Sequencing Consortium"/>
            <person name="Wilson R.K."/>
        </authorList>
    </citation>
    <scope>NUCLEOTIDE SEQUENCE [LARGE SCALE GENOMIC DNA]</scope>
    <source>
        <strain evidence="2">PB4641</strain>
    </source>
</reference>
<dbReference type="InterPro" id="IPR004170">
    <property type="entry name" value="WWE_dom"/>
</dbReference>
<dbReference type="EMBL" id="DS268450">
    <property type="protein sequence ID" value="EFP03606.1"/>
    <property type="molecule type" value="Genomic_DNA"/>
</dbReference>
<dbReference type="InterPro" id="IPR017907">
    <property type="entry name" value="Znf_RING_CS"/>
</dbReference>
<dbReference type="SMART" id="SM00184">
    <property type="entry name" value="RING"/>
    <property type="match status" value="1"/>
</dbReference>
<dbReference type="GO" id="GO:0008270">
    <property type="term" value="F:zinc ion binding"/>
    <property type="evidence" value="ECO:0007669"/>
    <property type="project" value="UniProtKB-UniRule"/>
</dbReference>
<evidence type="ECO:0000313" key="2">
    <source>
        <dbReference type="EMBL" id="EFP03606.1"/>
    </source>
</evidence>
<dbReference type="InterPro" id="IPR013083">
    <property type="entry name" value="Znf_RING/FYVE/PHD"/>
</dbReference>
<dbReference type="GO" id="GO:0005829">
    <property type="term" value="C:cytosol"/>
    <property type="evidence" value="ECO:0007669"/>
    <property type="project" value="UniProtKB-SubCell"/>
</dbReference>
<dbReference type="FunFam" id="3.30.720.50:FF:000010">
    <property type="entry name" value="Zinc finger protein"/>
    <property type="match status" value="1"/>
</dbReference>
<dbReference type="KEGG" id="crq:GCK72_025372"/>
<organism evidence="3">
    <name type="scientific">Caenorhabditis remanei</name>
    <name type="common">Caenorhabditis vulgaris</name>
    <dbReference type="NCBI Taxonomy" id="31234"/>
    <lineage>
        <taxon>Eukaryota</taxon>
        <taxon>Metazoa</taxon>
        <taxon>Ecdysozoa</taxon>
        <taxon>Nematoda</taxon>
        <taxon>Chromadorea</taxon>
        <taxon>Rhabditida</taxon>
        <taxon>Rhabditina</taxon>
        <taxon>Rhabditomorpha</taxon>
        <taxon>Rhabditoidea</taxon>
        <taxon>Rhabditidae</taxon>
        <taxon>Peloderinae</taxon>
        <taxon>Caenorhabditis</taxon>
    </lineage>
</organism>
<keyword evidence="3" id="KW-1185">Reference proteome</keyword>
<dbReference type="GO" id="GO:0051865">
    <property type="term" value="P:protein autoubiquitination"/>
    <property type="evidence" value="ECO:0007669"/>
    <property type="project" value="UniProtKB-UniRule"/>
</dbReference>
<dbReference type="Gene3D" id="3.30.40.10">
    <property type="entry name" value="Zinc/RING finger domain, C3HC4 (zinc finger)"/>
    <property type="match status" value="1"/>
</dbReference>
<dbReference type="GO" id="GO:0006511">
    <property type="term" value="P:ubiquitin-dependent protein catabolic process"/>
    <property type="evidence" value="ECO:0007669"/>
    <property type="project" value="UniProtKB-UniRule"/>
</dbReference>
<comment type="domain">
    <text evidence="1">The WWE domain mediates non-covalent poly(ADP-ribose)-binding.</text>
</comment>
<dbReference type="SUPFAM" id="SSF117839">
    <property type="entry name" value="WWE domain"/>
    <property type="match status" value="1"/>
</dbReference>
<dbReference type="InterPro" id="IPR033509">
    <property type="entry name" value="RNF146"/>
</dbReference>
<dbReference type="GO" id="GO:0061630">
    <property type="term" value="F:ubiquitin protein ligase activity"/>
    <property type="evidence" value="ECO:0007669"/>
    <property type="project" value="UniProtKB-UniRule"/>
</dbReference>
<dbReference type="SMART" id="SM00678">
    <property type="entry name" value="WWE"/>
    <property type="match status" value="1"/>
</dbReference>
<dbReference type="Pfam" id="PF13920">
    <property type="entry name" value="zf-C3HC4_3"/>
    <property type="match status" value="1"/>
</dbReference>
<comment type="catalytic activity">
    <reaction evidence="1">
        <text>S-ubiquitinyl-[E2 ubiquitin-conjugating enzyme]-L-cysteine + [acceptor protein]-L-lysine = [E2 ubiquitin-conjugating enzyme]-L-cysteine + N(6)-ubiquitinyl-[acceptor protein]-L-lysine.</text>
        <dbReference type="EC" id="2.3.2.27"/>
    </reaction>
</comment>
<dbReference type="Pfam" id="PF02825">
    <property type="entry name" value="WWE"/>
    <property type="match status" value="1"/>
</dbReference>
<protein>
    <recommendedName>
        <fullName evidence="1">E3 ubiquitin-protein ligase</fullName>
        <ecNumber evidence="1">2.3.2.27</ecNumber>
    </recommendedName>
</protein>
<dbReference type="AlphaFoldDB" id="E3MJQ9"/>
<dbReference type="InterPro" id="IPR001841">
    <property type="entry name" value="Znf_RING"/>
</dbReference>
<dbReference type="Proteomes" id="UP000008281">
    <property type="component" value="Unassembled WGS sequence"/>
</dbReference>
<keyword evidence="1" id="KW-0479">Metal-binding</keyword>
<keyword evidence="1" id="KW-0833">Ubl conjugation pathway</keyword>
<name>E3MJQ9_CAERE</name>
<dbReference type="PANTHER" id="PTHR13417">
    <property type="entry name" value="E3 UBIQUITIN-PROTEIN LIGASE RNF146"/>
    <property type="match status" value="1"/>
</dbReference>
<dbReference type="HOGENOM" id="CLU_100726_1_0_1"/>
<dbReference type="OMA" id="MQYEREN"/>
<keyword evidence="1" id="KW-0863">Zinc-finger</keyword>
<comment type="PTM">
    <text evidence="1">Ubiquitinated; autoubiquitinated.</text>
</comment>
<dbReference type="GO" id="GO:0072572">
    <property type="term" value="F:poly-ADP-D-ribose binding"/>
    <property type="evidence" value="ECO:0007669"/>
    <property type="project" value="UniProtKB-UniRule"/>
</dbReference>
<dbReference type="PROSITE" id="PS00518">
    <property type="entry name" value="ZF_RING_1"/>
    <property type="match status" value="1"/>
</dbReference>
<evidence type="ECO:0000313" key="3">
    <source>
        <dbReference type="Proteomes" id="UP000008281"/>
    </source>
</evidence>
<dbReference type="GO" id="GO:0005634">
    <property type="term" value="C:nucleus"/>
    <property type="evidence" value="ECO:0007669"/>
    <property type="project" value="TreeGrafter"/>
</dbReference>
<accession>E3MJQ9</accession>
<proteinExistence type="predicted"/>
<keyword evidence="1" id="KW-0808">Transferase</keyword>
<dbReference type="CDD" id="cd16449">
    <property type="entry name" value="RING-HC"/>
    <property type="match status" value="1"/>
</dbReference>
<dbReference type="STRING" id="31234.E3MJQ9"/>
<dbReference type="OrthoDB" id="10065815at2759"/>
<dbReference type="PROSITE" id="PS50918">
    <property type="entry name" value="WWE"/>
    <property type="match status" value="1"/>
</dbReference>
<dbReference type="InterPro" id="IPR037197">
    <property type="entry name" value="WWE_dom_sf"/>
</dbReference>
<comment type="function">
    <text evidence="1">E3 ubiquitin-protein ligase that specifically binds poly-ADP-ribosylated proteins and mediates their ubiquitination and subsequent degradation.</text>
</comment>
<dbReference type="eggNOG" id="KOG0824">
    <property type="taxonomic scope" value="Eukaryota"/>
</dbReference>
<dbReference type="Gene3D" id="3.30.720.50">
    <property type="match status" value="1"/>
</dbReference>
<dbReference type="CTD" id="9819396"/>
<dbReference type="GeneID" id="9819396"/>
<evidence type="ECO:0000256" key="1">
    <source>
        <dbReference type="RuleBase" id="RU367115"/>
    </source>
</evidence>
<comment type="subcellular location">
    <subcellularLocation>
        <location evidence="1">Cytoplasm</location>
        <location evidence="1">Cytosol</location>
    </subcellularLocation>
</comment>
<comment type="pathway">
    <text evidence="1">Protein modification; protein ubiquitination.</text>
</comment>
<dbReference type="InterPro" id="IPR018123">
    <property type="entry name" value="WWE-dom_subgr"/>
</dbReference>
<keyword evidence="1" id="KW-0963">Cytoplasm</keyword>
<sequence>MDAEPRIEEVCAVCQDQKLHPVTINCGHVFCYKCIKSLIHTEQDRGIVHPKCPTCRRDVNVDVLWEKQQYNLKARLPDGFGQNIINGQVIIPGPQNVVNIPAIRRAQAAYVEVPDEILAAANQALRANNNATIFWLYAGSRDGWWRYDERDEREIEVAFQERRARLNLDFCGKTYVISLSTMMQYERENSRKARMIKRVNKTEFDQMDVKGIAGLLNPKVWTVE</sequence>
<dbReference type="SUPFAM" id="SSF57850">
    <property type="entry name" value="RING/U-box"/>
    <property type="match status" value="1"/>
</dbReference>